<dbReference type="AlphaFoldDB" id="A0A6J4QXI9"/>
<reference evidence="1" key="1">
    <citation type="submission" date="2020-02" db="EMBL/GenBank/DDBJ databases">
        <authorList>
            <person name="Meier V. D."/>
        </authorList>
    </citation>
    <scope>NUCLEOTIDE SEQUENCE</scope>
    <source>
        <strain evidence="1">AVDCRST_MAG14</strain>
    </source>
</reference>
<name>A0A6J4QXI9_9ACTN</name>
<feature type="non-terminal residue" evidence="1">
    <location>
        <position position="37"/>
    </location>
</feature>
<protein>
    <submittedName>
        <fullName evidence="1">Uncharacterized protein</fullName>
    </submittedName>
</protein>
<dbReference type="EMBL" id="CADCVG010000084">
    <property type="protein sequence ID" value="CAA9458258.1"/>
    <property type="molecule type" value="Genomic_DNA"/>
</dbReference>
<organism evidence="1">
    <name type="scientific">uncultured Rubrobacteraceae bacterium</name>
    <dbReference type="NCBI Taxonomy" id="349277"/>
    <lineage>
        <taxon>Bacteria</taxon>
        <taxon>Bacillati</taxon>
        <taxon>Actinomycetota</taxon>
        <taxon>Rubrobacteria</taxon>
        <taxon>Rubrobacterales</taxon>
        <taxon>Rubrobacteraceae</taxon>
        <taxon>environmental samples</taxon>
    </lineage>
</organism>
<evidence type="ECO:0000313" key="1">
    <source>
        <dbReference type="EMBL" id="CAA9458258.1"/>
    </source>
</evidence>
<feature type="non-terminal residue" evidence="1">
    <location>
        <position position="1"/>
    </location>
</feature>
<proteinExistence type="predicted"/>
<accession>A0A6J4QXI9</accession>
<sequence>DGPGESGGVSRLRRGRLYAIIGAEQMVLDFESMELDL</sequence>
<gene>
    <name evidence="1" type="ORF">AVDCRST_MAG14-2000</name>
</gene>